<feature type="coiled-coil region" evidence="6">
    <location>
        <begin position="475"/>
        <end position="502"/>
    </location>
</feature>
<evidence type="ECO:0000256" key="2">
    <source>
        <dbReference type="ARBA" id="ARBA00022741"/>
    </source>
</evidence>
<dbReference type="InterPro" id="IPR045063">
    <property type="entry name" value="Dynamin_N"/>
</dbReference>
<keyword evidence="6" id="KW-0175">Coiled coil</keyword>
<dbReference type="EMBL" id="AUZM01000004">
    <property type="protein sequence ID" value="ERT09229.1"/>
    <property type="molecule type" value="Genomic_DNA"/>
</dbReference>
<evidence type="ECO:0000256" key="4">
    <source>
        <dbReference type="ARBA" id="ARBA00023134"/>
    </source>
</evidence>
<protein>
    <submittedName>
        <fullName evidence="8">50S ribosome-binding GTPase family protein</fullName>
    </submittedName>
</protein>
<dbReference type="PANTHER" id="PTHR10465">
    <property type="entry name" value="TRANSMEMBRANE GTPASE FZO1"/>
    <property type="match status" value="1"/>
</dbReference>
<dbReference type="Gene3D" id="3.40.50.300">
    <property type="entry name" value="P-loop containing nucleotide triphosphate hydrolases"/>
    <property type="match status" value="1"/>
</dbReference>
<keyword evidence="9" id="KW-1185">Reference proteome</keyword>
<comment type="caution">
    <text evidence="8">The sequence shown here is derived from an EMBL/GenBank/DDBJ whole genome shotgun (WGS) entry which is preliminary data.</text>
</comment>
<dbReference type="Proteomes" id="UP000017127">
    <property type="component" value="Unassembled WGS sequence"/>
</dbReference>
<dbReference type="SUPFAM" id="SSF52540">
    <property type="entry name" value="P-loop containing nucleoside triphosphate hydrolases"/>
    <property type="match status" value="1"/>
</dbReference>
<keyword evidence="3" id="KW-0378">Hydrolase</keyword>
<dbReference type="OrthoDB" id="435796at2"/>
<evidence type="ECO:0000256" key="1">
    <source>
        <dbReference type="ARBA" id="ARBA00004370"/>
    </source>
</evidence>
<reference evidence="8 9" key="1">
    <citation type="journal article" date="2013" name="Front. Microbiol.">
        <title>Comparative genomic analyses of the cyanobacterium, Lyngbya aestuarii BL J, a powerful hydrogen producer.</title>
        <authorList>
            <person name="Kothari A."/>
            <person name="Vaughn M."/>
            <person name="Garcia-Pichel F."/>
        </authorList>
    </citation>
    <scope>NUCLEOTIDE SEQUENCE [LARGE SCALE GENOMIC DNA]</scope>
    <source>
        <strain evidence="8 9">BL J</strain>
    </source>
</reference>
<evidence type="ECO:0000256" key="6">
    <source>
        <dbReference type="SAM" id="Coils"/>
    </source>
</evidence>
<dbReference type="PANTHER" id="PTHR10465:SF0">
    <property type="entry name" value="SARCALUMENIN"/>
    <property type="match status" value="1"/>
</dbReference>
<dbReference type="InterPro" id="IPR027094">
    <property type="entry name" value="Mitofusin_fam"/>
</dbReference>
<dbReference type="GO" id="GO:0003924">
    <property type="term" value="F:GTPase activity"/>
    <property type="evidence" value="ECO:0007669"/>
    <property type="project" value="InterPro"/>
</dbReference>
<evidence type="ECO:0000256" key="3">
    <source>
        <dbReference type="ARBA" id="ARBA00022801"/>
    </source>
</evidence>
<evidence type="ECO:0000313" key="8">
    <source>
        <dbReference type="EMBL" id="ERT09229.1"/>
    </source>
</evidence>
<gene>
    <name evidence="8" type="ORF">M595_0740</name>
</gene>
<comment type="subcellular location">
    <subcellularLocation>
        <location evidence="1">Membrane</location>
    </subcellularLocation>
</comment>
<dbReference type="InterPro" id="IPR027417">
    <property type="entry name" value="P-loop_NTPase"/>
</dbReference>
<sequence length="760" mass="86862">MAALQNQVDALLNLISNAGIVVDTAAVQRSLHKATSPRFEIVFAGTFSAGKSTLINTLLERKLLFASEGVATGTVCYVEYAQKQDDEEAVLYFFSKTEIQKQISELCEKLNLADSVNLDEPDSIQNLREQAEQKQNRSTLDGNLAQAKQAELLQQLLTGFEKNKENIQNDRKKAINLEDAENYVRWENAAVFKQIKYYCHNSLLENGIVIVDTPGIDAPLLIHAEIAKNKITDSDTSAVVYVLQTASKGALTEAEIDLIEHIRKAPGVGDRIFYVFNRIDATWYNRKLHQLLEDVIRSEFHQEQQKGRVYKTSAMLGFYGSLRRKNSEFEVPDEFKSEFNRYFGTPEKVDPDVFPATPEINAAKNTKEKFQAIINAHGNKLLDQLIQESGVEGFKEKLNYYLMHKRKPELFQALAEDLQPICNELIKHYFNLRDELESKPVDVEEIKHGELKKLALDLHLIGKDFSEHIKEQLNEAFATNNNNRLEKDYRKLQKNMLNELDRLIANFSVEETHQLALRSHEENVVVPVMAILSEAFYYLTNGLKKVLTASSQQLVNNFFNQLTHNVSSAEYYQRLEKLLGNDAGIHQNLDQDLRQEVIHAITNEARTECEPYIRETALFYQEGTVPHFQLRQTLYQACQSTDFQGMLTAEPAVRQLLEIDFSKKVKHTIMHRFRTTINETINSHLLPGADHLVGVIIAHHEPARTQLEQKIEKDAERKIKEIQQEKDKVKANIGTFNQAVDSINQDLQDNGFTEFTLPNI</sequence>
<proteinExistence type="predicted"/>
<feature type="coiled-coil region" evidence="6">
    <location>
        <begin position="708"/>
        <end position="739"/>
    </location>
</feature>
<evidence type="ECO:0000313" key="9">
    <source>
        <dbReference type="Proteomes" id="UP000017127"/>
    </source>
</evidence>
<dbReference type="Pfam" id="PF00350">
    <property type="entry name" value="Dynamin_N"/>
    <property type="match status" value="1"/>
</dbReference>
<accession>U7QMM4</accession>
<dbReference type="RefSeq" id="WP_023064457.1">
    <property type="nucleotide sequence ID" value="NZ_AUZM01000004.1"/>
</dbReference>
<evidence type="ECO:0000259" key="7">
    <source>
        <dbReference type="Pfam" id="PF00350"/>
    </source>
</evidence>
<feature type="domain" description="Dynamin N-terminal" evidence="7">
    <location>
        <begin position="41"/>
        <end position="254"/>
    </location>
</feature>
<name>U7QMM4_9CYAN</name>
<organism evidence="8 9">
    <name type="scientific">Lyngbya aestuarii BL J</name>
    <dbReference type="NCBI Taxonomy" id="1348334"/>
    <lineage>
        <taxon>Bacteria</taxon>
        <taxon>Bacillati</taxon>
        <taxon>Cyanobacteriota</taxon>
        <taxon>Cyanophyceae</taxon>
        <taxon>Oscillatoriophycideae</taxon>
        <taxon>Oscillatoriales</taxon>
        <taxon>Microcoleaceae</taxon>
        <taxon>Lyngbya</taxon>
    </lineage>
</organism>
<dbReference type="PATRIC" id="fig|1348334.3.peg.727"/>
<keyword evidence="5" id="KW-0472">Membrane</keyword>
<dbReference type="GO" id="GO:0005525">
    <property type="term" value="F:GTP binding"/>
    <property type="evidence" value="ECO:0007669"/>
    <property type="project" value="UniProtKB-KW"/>
</dbReference>
<evidence type="ECO:0000256" key="5">
    <source>
        <dbReference type="ARBA" id="ARBA00023136"/>
    </source>
</evidence>
<keyword evidence="2" id="KW-0547">Nucleotide-binding</keyword>
<dbReference type="AlphaFoldDB" id="U7QMM4"/>
<dbReference type="GO" id="GO:0016020">
    <property type="term" value="C:membrane"/>
    <property type="evidence" value="ECO:0007669"/>
    <property type="project" value="UniProtKB-SubCell"/>
</dbReference>
<keyword evidence="4" id="KW-0342">GTP-binding</keyword>